<proteinExistence type="predicted"/>
<protein>
    <submittedName>
        <fullName evidence="1">Uncharacterized protein</fullName>
    </submittedName>
</protein>
<accession>W2PCB6</accession>
<dbReference type="VEuPathDB" id="FungiDB:PPTG_24877"/>
<dbReference type="AlphaFoldDB" id="W2PCB6"/>
<reference evidence="2" key="1">
    <citation type="submission" date="2011-12" db="EMBL/GenBank/DDBJ databases">
        <authorList>
            <consortium name="The Broad Institute Genome Sequencing Platform"/>
            <person name="Russ C."/>
            <person name="Tyler B."/>
            <person name="Panabieres F."/>
            <person name="Shan W."/>
            <person name="Tripathy S."/>
            <person name="Grunwald N."/>
            <person name="Machado M."/>
            <person name="Young S.K."/>
            <person name="Zeng Q."/>
            <person name="Gargeya S."/>
            <person name="Fitzgerald M."/>
            <person name="Haas B."/>
            <person name="Abouelleil A."/>
            <person name="Alvarado L."/>
            <person name="Arachchi H.M."/>
            <person name="Berlin A."/>
            <person name="Chapman S.B."/>
            <person name="Gearin G."/>
            <person name="Goldberg J."/>
            <person name="Griggs A."/>
            <person name="Gujja S."/>
            <person name="Hansen M."/>
            <person name="Heiman D."/>
            <person name="Howarth C."/>
            <person name="Larimer J."/>
            <person name="Lui A."/>
            <person name="MacDonald P.J.P."/>
            <person name="McCowen C."/>
            <person name="Montmayeur A."/>
            <person name="Murphy C."/>
            <person name="Neiman D."/>
            <person name="Pearson M."/>
            <person name="Priest M."/>
            <person name="Roberts A."/>
            <person name="Saif S."/>
            <person name="Shea T."/>
            <person name="Sisk P."/>
            <person name="Stolte C."/>
            <person name="Sykes S."/>
            <person name="Wortman J."/>
            <person name="Nusbaum C."/>
            <person name="Birren B."/>
        </authorList>
    </citation>
    <scope>NUCLEOTIDE SEQUENCE [LARGE SCALE GENOMIC DNA]</scope>
    <source>
        <strain evidence="2">INRA-310</strain>
    </source>
</reference>
<gene>
    <name evidence="1" type="ORF">PPTG_24877</name>
</gene>
<dbReference type="Proteomes" id="UP000018817">
    <property type="component" value="Unassembled WGS sequence"/>
</dbReference>
<name>W2PCB6_PHYN3</name>
<organism evidence="1 2">
    <name type="scientific">Phytophthora nicotianae (strain INRA-310)</name>
    <name type="common">Phytophthora parasitica</name>
    <dbReference type="NCBI Taxonomy" id="761204"/>
    <lineage>
        <taxon>Eukaryota</taxon>
        <taxon>Sar</taxon>
        <taxon>Stramenopiles</taxon>
        <taxon>Oomycota</taxon>
        <taxon>Peronosporomycetes</taxon>
        <taxon>Peronosporales</taxon>
        <taxon>Peronosporaceae</taxon>
        <taxon>Phytophthora</taxon>
    </lineage>
</organism>
<evidence type="ECO:0000313" key="2">
    <source>
        <dbReference type="Proteomes" id="UP000018817"/>
    </source>
</evidence>
<reference evidence="1 2" key="2">
    <citation type="submission" date="2013-11" db="EMBL/GenBank/DDBJ databases">
        <title>The Genome Sequence of Phytophthora parasitica INRA-310.</title>
        <authorList>
            <consortium name="The Broad Institute Genomics Platform"/>
            <person name="Russ C."/>
            <person name="Tyler B."/>
            <person name="Panabieres F."/>
            <person name="Shan W."/>
            <person name="Tripathy S."/>
            <person name="Grunwald N."/>
            <person name="Machado M."/>
            <person name="Johnson C.S."/>
            <person name="Arredondo F."/>
            <person name="Hong C."/>
            <person name="Coffey M."/>
            <person name="Young S.K."/>
            <person name="Zeng Q."/>
            <person name="Gargeya S."/>
            <person name="Fitzgerald M."/>
            <person name="Abouelleil A."/>
            <person name="Alvarado L."/>
            <person name="Chapman S.B."/>
            <person name="Gainer-Dewar J."/>
            <person name="Goldberg J."/>
            <person name="Griggs A."/>
            <person name="Gujja S."/>
            <person name="Hansen M."/>
            <person name="Howarth C."/>
            <person name="Imamovic A."/>
            <person name="Ireland A."/>
            <person name="Larimer J."/>
            <person name="McCowan C."/>
            <person name="Murphy C."/>
            <person name="Pearson M."/>
            <person name="Poon T.W."/>
            <person name="Priest M."/>
            <person name="Roberts A."/>
            <person name="Saif S."/>
            <person name="Shea T."/>
            <person name="Sykes S."/>
            <person name="Wortman J."/>
            <person name="Nusbaum C."/>
            <person name="Birren B."/>
        </authorList>
    </citation>
    <scope>NUCLEOTIDE SEQUENCE [LARGE SCALE GENOMIC DNA]</scope>
    <source>
        <strain evidence="1 2">INRA-310</strain>
    </source>
</reference>
<sequence>MDATYKLTHQQQQHHSDILGLLRRVYAAVSGKSLHVRIGIDVAAQWNALQEVFSPDNHFTFLMCNCNVA</sequence>
<dbReference type="OrthoDB" id="10523195at2759"/>
<evidence type="ECO:0000313" key="1">
    <source>
        <dbReference type="EMBL" id="ETM97654.1"/>
    </source>
</evidence>
<dbReference type="EMBL" id="KI669877">
    <property type="protein sequence ID" value="ETM97654.1"/>
    <property type="molecule type" value="Genomic_DNA"/>
</dbReference>
<dbReference type="GeneID" id="20193476"/>
<dbReference type="RefSeq" id="XP_008917047.1">
    <property type="nucleotide sequence ID" value="XM_008918799.1"/>
</dbReference>